<dbReference type="PANTHER" id="PTHR14304">
    <property type="entry name" value="CELL DIVISION CYCLE AND APOPTOSIS REGULATOR PROTEIN"/>
    <property type="match status" value="1"/>
</dbReference>
<evidence type="ECO:0000313" key="2">
    <source>
        <dbReference type="EMBL" id="KAG8049187.1"/>
    </source>
</evidence>
<dbReference type="AlphaFoldDB" id="A0A8J5UXW3"/>
<dbReference type="GO" id="GO:0005634">
    <property type="term" value="C:nucleus"/>
    <property type="evidence" value="ECO:0007669"/>
    <property type="project" value="TreeGrafter"/>
</dbReference>
<dbReference type="InterPro" id="IPR025224">
    <property type="entry name" value="CCAR1/CCAR2"/>
</dbReference>
<feature type="region of interest" description="Disordered" evidence="1">
    <location>
        <begin position="70"/>
        <end position="96"/>
    </location>
</feature>
<reference evidence="2" key="2">
    <citation type="submission" date="2021-02" db="EMBL/GenBank/DDBJ databases">
        <authorList>
            <person name="Kimball J.A."/>
            <person name="Haas M.W."/>
            <person name="Macchietto M."/>
            <person name="Kono T."/>
            <person name="Duquette J."/>
            <person name="Shao M."/>
        </authorList>
    </citation>
    <scope>NUCLEOTIDE SEQUENCE</scope>
    <source>
        <tissue evidence="2">Fresh leaf tissue</tissue>
    </source>
</reference>
<dbReference type="Proteomes" id="UP000729402">
    <property type="component" value="Unassembled WGS sequence"/>
</dbReference>
<organism evidence="2 3">
    <name type="scientific">Zizania palustris</name>
    <name type="common">Northern wild rice</name>
    <dbReference type="NCBI Taxonomy" id="103762"/>
    <lineage>
        <taxon>Eukaryota</taxon>
        <taxon>Viridiplantae</taxon>
        <taxon>Streptophyta</taxon>
        <taxon>Embryophyta</taxon>
        <taxon>Tracheophyta</taxon>
        <taxon>Spermatophyta</taxon>
        <taxon>Magnoliopsida</taxon>
        <taxon>Liliopsida</taxon>
        <taxon>Poales</taxon>
        <taxon>Poaceae</taxon>
        <taxon>BOP clade</taxon>
        <taxon>Oryzoideae</taxon>
        <taxon>Oryzeae</taxon>
        <taxon>Zizaniinae</taxon>
        <taxon>Zizania</taxon>
    </lineage>
</organism>
<sequence>MRACSSADRRQRLCACAAWSAPIHQGSQEIGAYGRAEADHHNLSILGNAPYGGQQSASLLGGAPRTNIDSLAYGQGSSSSDYASGKGLLHPSDSDY</sequence>
<accession>A0A8J5UXW3</accession>
<dbReference type="OrthoDB" id="21006at2759"/>
<evidence type="ECO:0000313" key="3">
    <source>
        <dbReference type="Proteomes" id="UP000729402"/>
    </source>
</evidence>
<dbReference type="EMBL" id="JAAALK010000289">
    <property type="protein sequence ID" value="KAG8049187.1"/>
    <property type="molecule type" value="Genomic_DNA"/>
</dbReference>
<protein>
    <submittedName>
        <fullName evidence="2">Uncharacterized protein</fullName>
    </submittedName>
</protein>
<name>A0A8J5UXW3_ZIZPA</name>
<proteinExistence type="predicted"/>
<reference evidence="2" key="1">
    <citation type="journal article" date="2021" name="bioRxiv">
        <title>Whole Genome Assembly and Annotation of Northern Wild Rice, Zizania palustris L., Supports a Whole Genome Duplication in the Zizania Genus.</title>
        <authorList>
            <person name="Haas M."/>
            <person name="Kono T."/>
            <person name="Macchietto M."/>
            <person name="Millas R."/>
            <person name="McGilp L."/>
            <person name="Shao M."/>
            <person name="Duquette J."/>
            <person name="Hirsch C.N."/>
            <person name="Kimball J."/>
        </authorList>
    </citation>
    <scope>NUCLEOTIDE SEQUENCE</scope>
    <source>
        <tissue evidence="2">Fresh leaf tissue</tissue>
    </source>
</reference>
<keyword evidence="3" id="KW-1185">Reference proteome</keyword>
<evidence type="ECO:0000256" key="1">
    <source>
        <dbReference type="SAM" id="MobiDB-lite"/>
    </source>
</evidence>
<dbReference type="GO" id="GO:0006355">
    <property type="term" value="P:regulation of DNA-templated transcription"/>
    <property type="evidence" value="ECO:0007669"/>
    <property type="project" value="InterPro"/>
</dbReference>
<gene>
    <name evidence="2" type="ORF">GUJ93_ZPchr0009g932</name>
</gene>
<dbReference type="PANTHER" id="PTHR14304:SF11">
    <property type="entry name" value="SAP DOMAIN-CONTAINING PROTEIN"/>
    <property type="match status" value="1"/>
</dbReference>
<comment type="caution">
    <text evidence="2">The sequence shown here is derived from an EMBL/GenBank/DDBJ whole genome shotgun (WGS) entry which is preliminary data.</text>
</comment>